<dbReference type="SUPFAM" id="SSF46767">
    <property type="entry name" value="Methylated DNA-protein cysteine methyltransferase, C-terminal domain"/>
    <property type="match status" value="1"/>
</dbReference>
<dbReference type="GO" id="GO:0006281">
    <property type="term" value="P:DNA repair"/>
    <property type="evidence" value="ECO:0007669"/>
    <property type="project" value="UniProtKB-KW"/>
</dbReference>
<dbReference type="InterPro" id="IPR036217">
    <property type="entry name" value="MethylDNA_cys_MeTrfase_DNAb"/>
</dbReference>
<protein>
    <recommendedName>
        <fullName evidence="4">Methylated-DNA--protein-cysteine methyltransferase</fullName>
        <ecNumber evidence="3">2.1.1.63</ecNumber>
    </recommendedName>
    <alternativeName>
        <fullName evidence="9">6-O-methylguanine-DNA methyltransferase</fullName>
    </alternativeName>
    <alternativeName>
        <fullName evidence="10">O-6-methylguanine-DNA-alkyltransferase</fullName>
    </alternativeName>
</protein>
<dbReference type="EMBL" id="MCFL01000036">
    <property type="protein sequence ID" value="ORZ33427.1"/>
    <property type="molecule type" value="Genomic_DNA"/>
</dbReference>
<dbReference type="PANTHER" id="PTHR10815">
    <property type="entry name" value="METHYLATED-DNA--PROTEIN-CYSTEINE METHYLTRANSFERASE"/>
    <property type="match status" value="1"/>
</dbReference>
<dbReference type="InterPro" id="IPR014048">
    <property type="entry name" value="MethylDNA_cys_MeTrfase_DNA-bd"/>
</dbReference>
<evidence type="ECO:0000256" key="9">
    <source>
        <dbReference type="ARBA" id="ARBA00030795"/>
    </source>
</evidence>
<dbReference type="CDD" id="cd06445">
    <property type="entry name" value="ATase"/>
    <property type="match status" value="1"/>
</dbReference>
<evidence type="ECO:0000256" key="3">
    <source>
        <dbReference type="ARBA" id="ARBA00011918"/>
    </source>
</evidence>
<evidence type="ECO:0000256" key="12">
    <source>
        <dbReference type="SAM" id="MobiDB-lite"/>
    </source>
</evidence>
<dbReference type="NCBIfam" id="TIGR00589">
    <property type="entry name" value="ogt"/>
    <property type="match status" value="1"/>
</dbReference>
<evidence type="ECO:0000259" key="13">
    <source>
        <dbReference type="Pfam" id="PF01035"/>
    </source>
</evidence>
<gene>
    <name evidence="14" type="ORF">BCR44DRAFT_1514807</name>
</gene>
<evidence type="ECO:0000256" key="5">
    <source>
        <dbReference type="ARBA" id="ARBA00022603"/>
    </source>
</evidence>
<keyword evidence="5 14" id="KW-0489">Methyltransferase</keyword>
<dbReference type="GO" id="GO:0032259">
    <property type="term" value="P:methylation"/>
    <property type="evidence" value="ECO:0007669"/>
    <property type="project" value="UniProtKB-KW"/>
</dbReference>
<dbReference type="InterPro" id="IPR001497">
    <property type="entry name" value="MethylDNA_cys_MeTrfase_AS"/>
</dbReference>
<dbReference type="EC" id="2.1.1.63" evidence="3"/>
<dbReference type="STRING" id="765915.A0A1Y2HFR5"/>
<evidence type="ECO:0000313" key="15">
    <source>
        <dbReference type="Proteomes" id="UP000193411"/>
    </source>
</evidence>
<dbReference type="Proteomes" id="UP000193411">
    <property type="component" value="Unassembled WGS sequence"/>
</dbReference>
<proteinExistence type="inferred from homology"/>
<evidence type="ECO:0000256" key="7">
    <source>
        <dbReference type="ARBA" id="ARBA00022763"/>
    </source>
</evidence>
<sequence length="214" mass="22908">MPRTRTTRSTAPTAGSATSASTTRTSPYFRSSKSPQQRQPGDSASPETVPAPAATPNPALAFGTTDPREIHYPTDPLERANATRPAEAVDAKGRRQPSKVSEFDFKVYDALLKVPKGKLTTYAALAKSIQAHPRAVGQALRRNPYAPLVPCHRVISSDFKLGGFNGATGQCPMTMRKYALLVEEGAIVAPQTAAKVSNDVKVQVVPNGMFDWSA</sequence>
<evidence type="ECO:0000256" key="1">
    <source>
        <dbReference type="ARBA" id="ARBA00001286"/>
    </source>
</evidence>
<evidence type="ECO:0000256" key="10">
    <source>
        <dbReference type="ARBA" id="ARBA00031621"/>
    </source>
</evidence>
<name>A0A1Y2HFR5_9FUNG</name>
<dbReference type="AlphaFoldDB" id="A0A1Y2HFR5"/>
<feature type="compositionally biased region" description="Low complexity" evidence="12">
    <location>
        <begin position="44"/>
        <end position="61"/>
    </location>
</feature>
<evidence type="ECO:0000313" key="14">
    <source>
        <dbReference type="EMBL" id="ORZ33427.1"/>
    </source>
</evidence>
<accession>A0A1Y2HFR5</accession>
<evidence type="ECO:0000256" key="6">
    <source>
        <dbReference type="ARBA" id="ARBA00022679"/>
    </source>
</evidence>
<feature type="region of interest" description="Disordered" evidence="12">
    <location>
        <begin position="1"/>
        <end position="96"/>
    </location>
</feature>
<evidence type="ECO:0000256" key="11">
    <source>
        <dbReference type="ARBA" id="ARBA00049348"/>
    </source>
</evidence>
<feature type="compositionally biased region" description="Polar residues" evidence="12">
    <location>
        <begin position="28"/>
        <end position="42"/>
    </location>
</feature>
<keyword evidence="15" id="KW-1185">Reference proteome</keyword>
<evidence type="ECO:0000256" key="4">
    <source>
        <dbReference type="ARBA" id="ARBA00015377"/>
    </source>
</evidence>
<dbReference type="Gene3D" id="1.10.10.10">
    <property type="entry name" value="Winged helix-like DNA-binding domain superfamily/Winged helix DNA-binding domain"/>
    <property type="match status" value="1"/>
</dbReference>
<feature type="domain" description="Methylated-DNA-[protein]-cysteine S-methyltransferase DNA binding" evidence="13">
    <location>
        <begin position="103"/>
        <end position="185"/>
    </location>
</feature>
<dbReference type="OrthoDB" id="1907495at2759"/>
<dbReference type="GO" id="GO:0003908">
    <property type="term" value="F:methylated-DNA-[protein]-cysteine S-methyltransferase activity"/>
    <property type="evidence" value="ECO:0007669"/>
    <property type="project" value="UniProtKB-EC"/>
</dbReference>
<keyword evidence="7" id="KW-0227">DNA damage</keyword>
<dbReference type="PANTHER" id="PTHR10815:SF13">
    <property type="entry name" value="METHYLATED-DNA--PROTEIN-CYSTEINE METHYLTRANSFERASE"/>
    <property type="match status" value="1"/>
</dbReference>
<dbReference type="Pfam" id="PF01035">
    <property type="entry name" value="DNA_binding_1"/>
    <property type="match status" value="1"/>
</dbReference>
<comment type="catalytic activity">
    <reaction evidence="11">
        <text>a 6-O-methyl-2'-deoxyguanosine in DNA + L-cysteinyl-[protein] = S-methyl-L-cysteinyl-[protein] + a 2'-deoxyguanosine in DNA</text>
        <dbReference type="Rhea" id="RHEA:24000"/>
        <dbReference type="Rhea" id="RHEA-COMP:10131"/>
        <dbReference type="Rhea" id="RHEA-COMP:10132"/>
        <dbReference type="Rhea" id="RHEA-COMP:11367"/>
        <dbReference type="Rhea" id="RHEA-COMP:11368"/>
        <dbReference type="ChEBI" id="CHEBI:29950"/>
        <dbReference type="ChEBI" id="CHEBI:82612"/>
        <dbReference type="ChEBI" id="CHEBI:85445"/>
        <dbReference type="ChEBI" id="CHEBI:85448"/>
        <dbReference type="EC" id="2.1.1.63"/>
    </reaction>
</comment>
<comment type="caution">
    <text evidence="14">The sequence shown here is derived from an EMBL/GenBank/DDBJ whole genome shotgun (WGS) entry which is preliminary data.</text>
</comment>
<evidence type="ECO:0000256" key="2">
    <source>
        <dbReference type="ARBA" id="ARBA00008711"/>
    </source>
</evidence>
<comment type="similarity">
    <text evidence="2">Belongs to the MGMT family.</text>
</comment>
<organism evidence="14 15">
    <name type="scientific">Catenaria anguillulae PL171</name>
    <dbReference type="NCBI Taxonomy" id="765915"/>
    <lineage>
        <taxon>Eukaryota</taxon>
        <taxon>Fungi</taxon>
        <taxon>Fungi incertae sedis</taxon>
        <taxon>Blastocladiomycota</taxon>
        <taxon>Blastocladiomycetes</taxon>
        <taxon>Blastocladiales</taxon>
        <taxon>Catenariaceae</taxon>
        <taxon>Catenaria</taxon>
    </lineage>
</organism>
<reference evidence="14 15" key="1">
    <citation type="submission" date="2016-07" db="EMBL/GenBank/DDBJ databases">
        <title>Pervasive Adenine N6-methylation of Active Genes in Fungi.</title>
        <authorList>
            <consortium name="DOE Joint Genome Institute"/>
            <person name="Mondo S.J."/>
            <person name="Dannebaum R.O."/>
            <person name="Kuo R.C."/>
            <person name="Labutti K."/>
            <person name="Haridas S."/>
            <person name="Kuo A."/>
            <person name="Salamov A."/>
            <person name="Ahrendt S.R."/>
            <person name="Lipzen A."/>
            <person name="Sullivan W."/>
            <person name="Andreopoulos W.B."/>
            <person name="Clum A."/>
            <person name="Lindquist E."/>
            <person name="Daum C."/>
            <person name="Ramamoorthy G.K."/>
            <person name="Gryganskyi A."/>
            <person name="Culley D."/>
            <person name="Magnuson J.K."/>
            <person name="James T.Y."/>
            <person name="O'Malley M.A."/>
            <person name="Stajich J.E."/>
            <person name="Spatafora J.W."/>
            <person name="Visel A."/>
            <person name="Grigoriev I.V."/>
        </authorList>
    </citation>
    <scope>NUCLEOTIDE SEQUENCE [LARGE SCALE GENOMIC DNA]</scope>
    <source>
        <strain evidence="14 15">PL171</strain>
    </source>
</reference>
<dbReference type="PROSITE" id="PS00374">
    <property type="entry name" value="MGMT"/>
    <property type="match status" value="1"/>
</dbReference>
<feature type="compositionally biased region" description="Low complexity" evidence="12">
    <location>
        <begin position="1"/>
        <end position="27"/>
    </location>
</feature>
<evidence type="ECO:0000256" key="8">
    <source>
        <dbReference type="ARBA" id="ARBA00023204"/>
    </source>
</evidence>
<keyword evidence="6 14" id="KW-0808">Transferase</keyword>
<keyword evidence="8" id="KW-0234">DNA repair</keyword>
<feature type="compositionally biased region" description="Basic and acidic residues" evidence="12">
    <location>
        <begin position="66"/>
        <end position="78"/>
    </location>
</feature>
<comment type="catalytic activity">
    <reaction evidence="1">
        <text>a 4-O-methyl-thymidine in DNA + L-cysteinyl-[protein] = a thymidine in DNA + S-methyl-L-cysteinyl-[protein]</text>
        <dbReference type="Rhea" id="RHEA:53428"/>
        <dbReference type="Rhea" id="RHEA-COMP:10131"/>
        <dbReference type="Rhea" id="RHEA-COMP:10132"/>
        <dbReference type="Rhea" id="RHEA-COMP:13555"/>
        <dbReference type="Rhea" id="RHEA-COMP:13556"/>
        <dbReference type="ChEBI" id="CHEBI:29950"/>
        <dbReference type="ChEBI" id="CHEBI:82612"/>
        <dbReference type="ChEBI" id="CHEBI:137386"/>
        <dbReference type="ChEBI" id="CHEBI:137387"/>
        <dbReference type="EC" id="2.1.1.63"/>
    </reaction>
</comment>
<dbReference type="InterPro" id="IPR036388">
    <property type="entry name" value="WH-like_DNA-bd_sf"/>
</dbReference>